<dbReference type="Gene3D" id="3.60.21.10">
    <property type="match status" value="1"/>
</dbReference>
<evidence type="ECO:0008006" key="3">
    <source>
        <dbReference type="Google" id="ProtNLM"/>
    </source>
</evidence>
<dbReference type="EMBL" id="NOZP01000055">
    <property type="protein sequence ID" value="OYD16339.1"/>
    <property type="molecule type" value="Genomic_DNA"/>
</dbReference>
<reference evidence="1 2" key="1">
    <citation type="submission" date="2017-07" db="EMBL/GenBank/DDBJ databases">
        <title>Recovery of genomes from metagenomes via a dereplication, aggregation, and scoring strategy.</title>
        <authorList>
            <person name="Sieber C.M."/>
            <person name="Probst A.J."/>
            <person name="Sharrar A."/>
            <person name="Thomas B.C."/>
            <person name="Hess M."/>
            <person name="Tringe S.G."/>
            <person name="Banfield J.F."/>
        </authorList>
    </citation>
    <scope>NUCLEOTIDE SEQUENCE [LARGE SCALE GENOMIC DNA]</scope>
    <source>
        <strain evidence="1">JGI_Cruoil_03_51_56</strain>
    </source>
</reference>
<dbReference type="InterPro" id="IPR029052">
    <property type="entry name" value="Metallo-depent_PP-like"/>
</dbReference>
<gene>
    <name evidence="1" type="ORF">CH330_03160</name>
</gene>
<name>A0A235BW56_UNCW3</name>
<dbReference type="AlphaFoldDB" id="A0A235BW56"/>
<dbReference type="PROSITE" id="PS51257">
    <property type="entry name" value="PROKAR_LIPOPROTEIN"/>
    <property type="match status" value="1"/>
</dbReference>
<organism evidence="1 2">
    <name type="scientific">candidate division WOR-3 bacterium JGI_Cruoil_03_51_56</name>
    <dbReference type="NCBI Taxonomy" id="1973747"/>
    <lineage>
        <taxon>Bacteria</taxon>
        <taxon>Bacteria division WOR-3</taxon>
    </lineage>
</organism>
<proteinExistence type="predicted"/>
<evidence type="ECO:0000313" key="2">
    <source>
        <dbReference type="Proteomes" id="UP000215559"/>
    </source>
</evidence>
<comment type="caution">
    <text evidence="1">The sequence shown here is derived from an EMBL/GenBank/DDBJ whole genome shotgun (WGS) entry which is preliminary data.</text>
</comment>
<protein>
    <recommendedName>
        <fullName evidence="3">5'-Nucleotidase C-terminal domain-containing protein</fullName>
    </recommendedName>
</protein>
<dbReference type="SUPFAM" id="SSF56300">
    <property type="entry name" value="Metallo-dependent phosphatases"/>
    <property type="match status" value="1"/>
</dbReference>
<evidence type="ECO:0000313" key="1">
    <source>
        <dbReference type="EMBL" id="OYD16339.1"/>
    </source>
</evidence>
<dbReference type="Proteomes" id="UP000215559">
    <property type="component" value="Unassembled WGS sequence"/>
</dbReference>
<sequence>MRGVLFAVVSGALTAGCLVKVSRPAEQVVSIYISGNLDLGKLPEAVTIVRSGRKSKPCLWLVYGNVLSDRLATAFADGVAQVRLLNAVGVDAIVLGPEWLELGLEQCRQLIDEGQFYFLGANLVDSLGEPLGHPFMLKRFGSEVLGLTGIWLDSTDTRLYLSGMDFVPADFAIRKTLPLVRQRARILGVMARPDGNVPDSGLDFVVGEDQEDMITLSPADEGNRIARFDLVMQDGRIMDYATKVEELDAVEPDSMTLAVLDSIQAVFDSVGSALITNAEVRMSTETLNRVLIRGYLGKGVDGFIDDVSLLTNALGPGPVTNKKLVNVLRNPGRRVLVTLSGSAIKSLLTDSSVKLEWRRGKKMTPEGQYRLATSLDFIKRHPKPVFKRYELDRKQFWMICADILASAEEKL</sequence>
<accession>A0A235BW56</accession>